<dbReference type="Gene3D" id="3.40.800.10">
    <property type="entry name" value="Ureohydrolase domain"/>
    <property type="match status" value="1"/>
</dbReference>
<keyword evidence="1" id="KW-0479">Metal-binding</keyword>
<name>A0A5M6CPX0_9BACT</name>
<evidence type="ECO:0000256" key="2">
    <source>
        <dbReference type="ARBA" id="ARBA00022801"/>
    </source>
</evidence>
<proteinExistence type="inferred from homology"/>
<dbReference type="GO" id="GO:0046872">
    <property type="term" value="F:metal ion binding"/>
    <property type="evidence" value="ECO:0007669"/>
    <property type="project" value="UniProtKB-KW"/>
</dbReference>
<dbReference type="PROSITE" id="PS51409">
    <property type="entry name" value="ARGINASE_2"/>
    <property type="match status" value="1"/>
</dbReference>
<dbReference type="PANTHER" id="PTHR11358">
    <property type="entry name" value="ARGINASE/AGMATINASE"/>
    <property type="match status" value="1"/>
</dbReference>
<dbReference type="RefSeq" id="WP_150031790.1">
    <property type="nucleotide sequence ID" value="NZ_VWSH01000001.1"/>
</dbReference>
<evidence type="ECO:0000256" key="4">
    <source>
        <dbReference type="ARBA" id="ARBA00023211"/>
    </source>
</evidence>
<dbReference type="Proteomes" id="UP000323632">
    <property type="component" value="Unassembled WGS sequence"/>
</dbReference>
<keyword evidence="4" id="KW-0464">Manganese</keyword>
<dbReference type="GO" id="GO:0008783">
    <property type="term" value="F:agmatinase activity"/>
    <property type="evidence" value="ECO:0007669"/>
    <property type="project" value="TreeGrafter"/>
</dbReference>
<dbReference type="CDD" id="cd09988">
    <property type="entry name" value="Formimidoylglutamase"/>
    <property type="match status" value="1"/>
</dbReference>
<dbReference type="InterPro" id="IPR023696">
    <property type="entry name" value="Ureohydrolase_dom_sf"/>
</dbReference>
<reference evidence="6 7" key="1">
    <citation type="submission" date="2019-09" db="EMBL/GenBank/DDBJ databases">
        <title>Genome sequence and assembly of Taibaiella sp.</title>
        <authorList>
            <person name="Chhetri G."/>
        </authorList>
    </citation>
    <scope>NUCLEOTIDE SEQUENCE [LARGE SCALE GENOMIC DNA]</scope>
    <source>
        <strain evidence="6 7">KVB11</strain>
    </source>
</reference>
<comment type="similarity">
    <text evidence="5">Belongs to the arginase family.</text>
</comment>
<protein>
    <submittedName>
        <fullName evidence="6">Formimidoylglutamase</fullName>
    </submittedName>
</protein>
<keyword evidence="7" id="KW-1185">Reference proteome</keyword>
<evidence type="ECO:0000256" key="5">
    <source>
        <dbReference type="PROSITE-ProRule" id="PRU00742"/>
    </source>
</evidence>
<keyword evidence="3" id="KW-0369">Histidine metabolism</keyword>
<dbReference type="GO" id="GO:0006547">
    <property type="term" value="P:L-histidine metabolic process"/>
    <property type="evidence" value="ECO:0007669"/>
    <property type="project" value="UniProtKB-KW"/>
</dbReference>
<dbReference type="EMBL" id="VWSH01000001">
    <property type="protein sequence ID" value="KAA5537214.1"/>
    <property type="molecule type" value="Genomic_DNA"/>
</dbReference>
<sequence length="337" mass="37462">MPYLQSFEAQDLQSLISRRTGEIKLGECCLFFQGDDMKNALAAFQGKFVVIGLPEDIGVRANGGIGGTQTAWLPFLKSFVNIQETKQLSGKDFFILGSINFEPLMKDSKDATIEKLRESTARIDDIVTPVIQEIISHNKIPIVIGGGHNNAYPLLKALSSAKGKTINVVNLDAHSDFRQSEGRHSGNGFRYAYQEGYLKKYAMLGLHEAYNGQHIVDELQVNNDLQPLFFEDVFLRNKMTWSDAISTSLSFVKQDSFGVELDVDCIENVLSSAATPVGISTQQALQYLYQCGLNPDASYLHLPEGISQRTDGWQNIFTGKLLNYLVQAFCKGVTERK</sequence>
<evidence type="ECO:0000256" key="3">
    <source>
        <dbReference type="ARBA" id="ARBA00022808"/>
    </source>
</evidence>
<accession>A0A5M6CPX0</accession>
<dbReference type="InterPro" id="IPR006035">
    <property type="entry name" value="Ureohydrolase"/>
</dbReference>
<comment type="caution">
    <text evidence="6">The sequence shown here is derived from an EMBL/GenBank/DDBJ whole genome shotgun (WGS) entry which is preliminary data.</text>
</comment>
<evidence type="ECO:0000256" key="1">
    <source>
        <dbReference type="ARBA" id="ARBA00022723"/>
    </source>
</evidence>
<keyword evidence="2" id="KW-0378">Hydrolase</keyword>
<gene>
    <name evidence="6" type="ORF">F0919_05955</name>
</gene>
<dbReference type="GO" id="GO:0033389">
    <property type="term" value="P:putrescine biosynthetic process from arginine, via agmatine"/>
    <property type="evidence" value="ECO:0007669"/>
    <property type="project" value="TreeGrafter"/>
</dbReference>
<dbReference type="Pfam" id="PF00491">
    <property type="entry name" value="Arginase"/>
    <property type="match status" value="1"/>
</dbReference>
<dbReference type="PANTHER" id="PTHR11358:SF35">
    <property type="entry name" value="FORMIMIDOYLGLUTAMASE"/>
    <property type="match status" value="1"/>
</dbReference>
<evidence type="ECO:0000313" key="7">
    <source>
        <dbReference type="Proteomes" id="UP000323632"/>
    </source>
</evidence>
<evidence type="ECO:0000313" key="6">
    <source>
        <dbReference type="EMBL" id="KAA5537214.1"/>
    </source>
</evidence>
<dbReference type="AlphaFoldDB" id="A0A5M6CPX0"/>
<dbReference type="SUPFAM" id="SSF52768">
    <property type="entry name" value="Arginase/deacetylase"/>
    <property type="match status" value="1"/>
</dbReference>
<organism evidence="6 7">
    <name type="scientific">Taibaiella lutea</name>
    <dbReference type="NCBI Taxonomy" id="2608001"/>
    <lineage>
        <taxon>Bacteria</taxon>
        <taxon>Pseudomonadati</taxon>
        <taxon>Bacteroidota</taxon>
        <taxon>Chitinophagia</taxon>
        <taxon>Chitinophagales</taxon>
        <taxon>Chitinophagaceae</taxon>
        <taxon>Taibaiella</taxon>
    </lineage>
</organism>